<feature type="domain" description="C2H2-type" evidence="8">
    <location>
        <begin position="35"/>
        <end position="58"/>
    </location>
</feature>
<dbReference type="InterPro" id="IPR003656">
    <property type="entry name" value="Znf_BED"/>
</dbReference>
<keyword evidence="2" id="KW-0479">Metal-binding</keyword>
<dbReference type="PANTHER" id="PTHR23215:SF0">
    <property type="entry name" value="BUB3-INTERACTING AND GLEBS MOTIF-CONTAINING PROTEIN ZNF207"/>
    <property type="match status" value="1"/>
</dbReference>
<dbReference type="PROSITE" id="PS50808">
    <property type="entry name" value="ZF_BED"/>
    <property type="match status" value="1"/>
</dbReference>
<feature type="compositionally biased region" description="Polar residues" evidence="7">
    <location>
        <begin position="224"/>
        <end position="242"/>
    </location>
</feature>
<dbReference type="InterPro" id="IPR013087">
    <property type="entry name" value="Znf_C2H2_type"/>
</dbReference>
<dbReference type="GO" id="GO:0005634">
    <property type="term" value="C:nucleus"/>
    <property type="evidence" value="ECO:0007669"/>
    <property type="project" value="UniProtKB-SubCell"/>
</dbReference>
<dbReference type="Gene3D" id="3.30.160.60">
    <property type="entry name" value="Classic Zinc Finger"/>
    <property type="match status" value="1"/>
</dbReference>
<sequence>MGKKRQSQEKPYCWYCDRKFEDETILIQHQKAKHFKCNYCSRKLASTSGMVVHVQTVHKEVLTKVPNAKPGRDSTAYEIYGMEGIPDFNPDEVEMNKKQKFDQPPQHFNNGHQPPPPPPHFNNQYGNQGPPPQGGFNNQYNQYGNQGGYPPYQQGPPPHFNSQYQQGPPPQGGFGPYMMSKQPPMYKMPPQQGFNNQAPPHFSQYQGYPPPMNSNGPPPPQGAFGQSISFNLNQPQHPNQQAHKLPPSMYPKSAFSITPPPPPPPSNTEIDPSQQQQSPNHNQQQQSPHPTDSTTLPTTTSILPTAAPEDYSSYNQHYQQQTNQAKQNKSVLKAAPVVNQQTNNQSLKGTYLIYSDDPTSMEEKRAQLSKYQVTINGNNENTEQDN</sequence>
<comment type="caution">
    <text evidence="10">The sequence shown here is derived from an EMBL/GenBank/DDBJ whole genome shotgun (WGS) entry which is preliminary data.</text>
</comment>
<feature type="compositionally biased region" description="Polar residues" evidence="7">
    <location>
        <begin position="193"/>
        <end position="206"/>
    </location>
</feature>
<feature type="compositionally biased region" description="Low complexity" evidence="7">
    <location>
        <begin position="103"/>
        <end position="112"/>
    </location>
</feature>
<comment type="subcellular location">
    <subcellularLocation>
        <location evidence="1">Nucleus</location>
    </subcellularLocation>
</comment>
<gene>
    <name evidence="10" type="ORF">CYY_002518</name>
</gene>
<feature type="compositionally biased region" description="Low complexity" evidence="7">
    <location>
        <begin position="272"/>
        <end position="308"/>
    </location>
</feature>
<evidence type="ECO:0000259" key="9">
    <source>
        <dbReference type="PROSITE" id="PS50808"/>
    </source>
</evidence>
<feature type="compositionally biased region" description="Low complexity" evidence="7">
    <location>
        <begin position="121"/>
        <end position="152"/>
    </location>
</feature>
<dbReference type="InterPro" id="IPR036236">
    <property type="entry name" value="Znf_C2H2_sf"/>
</dbReference>
<keyword evidence="4" id="KW-0862">Zinc</keyword>
<evidence type="ECO:0000256" key="7">
    <source>
        <dbReference type="SAM" id="MobiDB-lite"/>
    </source>
</evidence>
<dbReference type="EMBL" id="AJWJ01000070">
    <property type="protein sequence ID" value="KAF2076165.1"/>
    <property type="molecule type" value="Genomic_DNA"/>
</dbReference>
<dbReference type="PANTHER" id="PTHR23215">
    <property type="entry name" value="ZINC FINGER PROTEIN 207"/>
    <property type="match status" value="1"/>
</dbReference>
<dbReference type="SMART" id="SM00355">
    <property type="entry name" value="ZnF_C2H2"/>
    <property type="match status" value="2"/>
</dbReference>
<dbReference type="AlphaFoldDB" id="A0A8J4PYP5"/>
<dbReference type="PROSITE" id="PS50157">
    <property type="entry name" value="ZINC_FINGER_C2H2_2"/>
    <property type="match status" value="1"/>
</dbReference>
<accession>A0A8J4PYP5</accession>
<feature type="region of interest" description="Disordered" evidence="7">
    <location>
        <begin position="101"/>
        <end position="315"/>
    </location>
</feature>
<evidence type="ECO:0000259" key="8">
    <source>
        <dbReference type="PROSITE" id="PS50157"/>
    </source>
</evidence>
<dbReference type="PROSITE" id="PS00028">
    <property type="entry name" value="ZINC_FINGER_C2H2_1"/>
    <property type="match status" value="1"/>
</dbReference>
<protein>
    <recommendedName>
        <fullName evidence="12">BED-type domain-containing protein</fullName>
    </recommendedName>
</protein>
<dbReference type="Proteomes" id="UP000695562">
    <property type="component" value="Unassembled WGS sequence"/>
</dbReference>
<keyword evidence="3 6" id="KW-0863">Zinc-finger</keyword>
<evidence type="ECO:0000256" key="4">
    <source>
        <dbReference type="ARBA" id="ARBA00022833"/>
    </source>
</evidence>
<feature type="compositionally biased region" description="Pro residues" evidence="7">
    <location>
        <begin position="208"/>
        <end position="221"/>
    </location>
</feature>
<organism evidence="10 11">
    <name type="scientific">Polysphondylium violaceum</name>
    <dbReference type="NCBI Taxonomy" id="133409"/>
    <lineage>
        <taxon>Eukaryota</taxon>
        <taxon>Amoebozoa</taxon>
        <taxon>Evosea</taxon>
        <taxon>Eumycetozoa</taxon>
        <taxon>Dictyostelia</taxon>
        <taxon>Dictyosteliales</taxon>
        <taxon>Dictyosteliaceae</taxon>
        <taxon>Polysphondylium</taxon>
    </lineage>
</organism>
<dbReference type="OrthoDB" id="1306014at2759"/>
<evidence type="ECO:0000256" key="2">
    <source>
        <dbReference type="ARBA" id="ARBA00022723"/>
    </source>
</evidence>
<dbReference type="SUPFAM" id="SSF57667">
    <property type="entry name" value="beta-beta-alpha zinc fingers"/>
    <property type="match status" value="1"/>
</dbReference>
<evidence type="ECO:0000313" key="11">
    <source>
        <dbReference type="Proteomes" id="UP000695562"/>
    </source>
</evidence>
<reference evidence="10" key="1">
    <citation type="submission" date="2020-01" db="EMBL/GenBank/DDBJ databases">
        <title>Development of genomics and gene disruption for Polysphondylium violaceum indicates a role for the polyketide synthase stlB in stalk morphogenesis.</title>
        <authorList>
            <person name="Narita B."/>
            <person name="Kawabe Y."/>
            <person name="Kin K."/>
            <person name="Saito T."/>
            <person name="Gibbs R."/>
            <person name="Kuspa A."/>
            <person name="Muzny D."/>
            <person name="Queller D."/>
            <person name="Richards S."/>
            <person name="Strassman J."/>
            <person name="Sucgang R."/>
            <person name="Worley K."/>
            <person name="Schaap P."/>
        </authorList>
    </citation>
    <scope>NUCLEOTIDE SEQUENCE</scope>
    <source>
        <strain evidence="10">QSvi11</strain>
    </source>
</reference>
<evidence type="ECO:0000256" key="3">
    <source>
        <dbReference type="ARBA" id="ARBA00022771"/>
    </source>
</evidence>
<evidence type="ECO:0000256" key="1">
    <source>
        <dbReference type="ARBA" id="ARBA00004123"/>
    </source>
</evidence>
<evidence type="ECO:0000313" key="10">
    <source>
        <dbReference type="EMBL" id="KAF2076165.1"/>
    </source>
</evidence>
<proteinExistence type="predicted"/>
<evidence type="ECO:0000256" key="6">
    <source>
        <dbReference type="PROSITE-ProRule" id="PRU00042"/>
    </source>
</evidence>
<feature type="compositionally biased region" description="Low complexity" evidence="7">
    <location>
        <begin position="176"/>
        <end position="192"/>
    </location>
</feature>
<feature type="domain" description="BED-type" evidence="9">
    <location>
        <begin position="6"/>
        <end position="65"/>
    </location>
</feature>
<keyword evidence="5" id="KW-0539">Nucleus</keyword>
<evidence type="ECO:0008006" key="12">
    <source>
        <dbReference type="Google" id="ProtNLM"/>
    </source>
</evidence>
<evidence type="ECO:0000256" key="5">
    <source>
        <dbReference type="ARBA" id="ARBA00023242"/>
    </source>
</evidence>
<dbReference type="GO" id="GO:0003677">
    <property type="term" value="F:DNA binding"/>
    <property type="evidence" value="ECO:0007669"/>
    <property type="project" value="InterPro"/>
</dbReference>
<dbReference type="CDD" id="cd20908">
    <property type="entry name" value="SUF4-like"/>
    <property type="match status" value="1"/>
</dbReference>
<keyword evidence="11" id="KW-1185">Reference proteome</keyword>
<name>A0A8J4PYP5_9MYCE</name>
<dbReference type="GO" id="GO:0008270">
    <property type="term" value="F:zinc ion binding"/>
    <property type="evidence" value="ECO:0007669"/>
    <property type="project" value="UniProtKB-KW"/>
</dbReference>